<protein>
    <submittedName>
        <fullName evidence="1">Uncharacterized protein</fullName>
    </submittedName>
</protein>
<evidence type="ECO:0000313" key="1">
    <source>
        <dbReference type="EMBL" id="JAE11385.1"/>
    </source>
</evidence>
<proteinExistence type="predicted"/>
<sequence>MEILGSNSQYLARFGFRAAKHSVPVVCDIVICEVPQEQRDKFEEDGELREGQVEVLYYPQHCFRFDVGPVLLDKNNAGDVVGSSP</sequence>
<organism evidence="1">
    <name type="scientific">Arundo donax</name>
    <name type="common">Giant reed</name>
    <name type="synonym">Donax arundinaceus</name>
    <dbReference type="NCBI Taxonomy" id="35708"/>
    <lineage>
        <taxon>Eukaryota</taxon>
        <taxon>Viridiplantae</taxon>
        <taxon>Streptophyta</taxon>
        <taxon>Embryophyta</taxon>
        <taxon>Tracheophyta</taxon>
        <taxon>Spermatophyta</taxon>
        <taxon>Magnoliopsida</taxon>
        <taxon>Liliopsida</taxon>
        <taxon>Poales</taxon>
        <taxon>Poaceae</taxon>
        <taxon>PACMAD clade</taxon>
        <taxon>Arundinoideae</taxon>
        <taxon>Arundineae</taxon>
        <taxon>Arundo</taxon>
    </lineage>
</organism>
<dbReference type="EMBL" id="GBRH01186511">
    <property type="protein sequence ID" value="JAE11385.1"/>
    <property type="molecule type" value="Transcribed_RNA"/>
</dbReference>
<name>A0A0A9FEA7_ARUDO</name>
<dbReference type="AlphaFoldDB" id="A0A0A9FEA7"/>
<reference evidence="1" key="2">
    <citation type="journal article" date="2015" name="Data Brief">
        <title>Shoot transcriptome of the giant reed, Arundo donax.</title>
        <authorList>
            <person name="Barrero R.A."/>
            <person name="Guerrero F.D."/>
            <person name="Moolhuijzen P."/>
            <person name="Goolsby J.A."/>
            <person name="Tidwell J."/>
            <person name="Bellgard S.E."/>
            <person name="Bellgard M.I."/>
        </authorList>
    </citation>
    <scope>NUCLEOTIDE SEQUENCE</scope>
    <source>
        <tissue evidence="1">Shoot tissue taken approximately 20 cm above the soil surface</tissue>
    </source>
</reference>
<accession>A0A0A9FEA7</accession>
<reference evidence="1" key="1">
    <citation type="submission" date="2014-09" db="EMBL/GenBank/DDBJ databases">
        <authorList>
            <person name="Magalhaes I.L.F."/>
            <person name="Oliveira U."/>
            <person name="Santos F.R."/>
            <person name="Vidigal T.H.D.A."/>
            <person name="Brescovit A.D."/>
            <person name="Santos A.J."/>
        </authorList>
    </citation>
    <scope>NUCLEOTIDE SEQUENCE</scope>
    <source>
        <tissue evidence="1">Shoot tissue taken approximately 20 cm above the soil surface</tissue>
    </source>
</reference>